<feature type="transmembrane region" description="Helical" evidence="7">
    <location>
        <begin position="59"/>
        <end position="82"/>
    </location>
</feature>
<sequence length="219" mass="25080">MDMDFLTIIWRTLFLYVLIFLVFRIMGKREIGELSLLDLVVFIMIADIAVIGIENYDEAVFNAVLPISILFIIQMTVAYASLKIPFLRKVIDGEPTVLIHNGIINQKAMRKLRYNLEDLLMQLRENGVRKISEVEFGIVEASGKLSVYEFTENSIISKPKPAPIITLIQDGRVIQDNLHGIGKSEGWLMEELKRSGHPDIKSVFLCSLEDNHLRIYKKE</sequence>
<evidence type="ECO:0000256" key="2">
    <source>
        <dbReference type="ARBA" id="ARBA00006448"/>
    </source>
</evidence>
<evidence type="ECO:0000256" key="3">
    <source>
        <dbReference type="ARBA" id="ARBA00022475"/>
    </source>
</evidence>
<evidence type="ECO:0000259" key="8">
    <source>
        <dbReference type="Pfam" id="PF04239"/>
    </source>
</evidence>
<feature type="domain" description="YetF C-terminal" evidence="8">
    <location>
        <begin position="83"/>
        <end position="208"/>
    </location>
</feature>
<organism evidence="9 10">
    <name type="scientific">Pradoshia eiseniae</name>
    <dbReference type="NCBI Taxonomy" id="2064768"/>
    <lineage>
        <taxon>Bacteria</taxon>
        <taxon>Bacillati</taxon>
        <taxon>Bacillota</taxon>
        <taxon>Bacilli</taxon>
        <taxon>Bacillales</taxon>
        <taxon>Bacillaceae</taxon>
        <taxon>Pradoshia</taxon>
    </lineage>
</organism>
<accession>A0A2S7N310</accession>
<evidence type="ECO:0000256" key="6">
    <source>
        <dbReference type="ARBA" id="ARBA00023136"/>
    </source>
</evidence>
<keyword evidence="4 7" id="KW-0812">Transmembrane</keyword>
<dbReference type="AlphaFoldDB" id="A0A2S7N310"/>
<reference evidence="9 10" key="1">
    <citation type="submission" date="2017-12" db="EMBL/GenBank/DDBJ databases">
        <title>Taxonomic description and draft genome of Pradoshia cofamensis Gen. nov., sp. nov., a thermotolerant bacillale isolated from anterior gut of earthworm Eisenia fetida.</title>
        <authorList>
            <person name="Saha T."/>
            <person name="Chakraborty R."/>
        </authorList>
    </citation>
    <scope>NUCLEOTIDE SEQUENCE [LARGE SCALE GENOMIC DNA]</scope>
    <source>
        <strain evidence="9 10">EAG3</strain>
    </source>
</reference>
<evidence type="ECO:0000313" key="10">
    <source>
        <dbReference type="Proteomes" id="UP000239663"/>
    </source>
</evidence>
<proteinExistence type="inferred from homology"/>
<dbReference type="OrthoDB" id="1682423at2"/>
<dbReference type="Gene3D" id="3.30.240.20">
    <property type="entry name" value="bsu07140 like domains"/>
    <property type="match status" value="2"/>
</dbReference>
<evidence type="ECO:0000256" key="7">
    <source>
        <dbReference type="SAM" id="Phobius"/>
    </source>
</evidence>
<dbReference type="RefSeq" id="WP_104847488.1">
    <property type="nucleotide sequence ID" value="NZ_PKOZ01000001.1"/>
</dbReference>
<protein>
    <recommendedName>
        <fullName evidence="8">YetF C-terminal domain-containing protein</fullName>
    </recommendedName>
</protein>
<keyword evidence="6 7" id="KW-0472">Membrane</keyword>
<keyword evidence="3" id="KW-1003">Cell membrane</keyword>
<name>A0A2S7N310_9BACI</name>
<feature type="transmembrane region" description="Helical" evidence="7">
    <location>
        <begin position="35"/>
        <end position="53"/>
    </location>
</feature>
<evidence type="ECO:0000256" key="4">
    <source>
        <dbReference type="ARBA" id="ARBA00022692"/>
    </source>
</evidence>
<dbReference type="EMBL" id="PKOZ01000001">
    <property type="protein sequence ID" value="PQD96388.1"/>
    <property type="molecule type" value="Genomic_DNA"/>
</dbReference>
<dbReference type="Proteomes" id="UP000239663">
    <property type="component" value="Unassembled WGS sequence"/>
</dbReference>
<dbReference type="Pfam" id="PF04239">
    <property type="entry name" value="DUF421"/>
    <property type="match status" value="1"/>
</dbReference>
<dbReference type="PANTHER" id="PTHR34582">
    <property type="entry name" value="UPF0702 TRANSMEMBRANE PROTEIN YCAP"/>
    <property type="match status" value="1"/>
</dbReference>
<dbReference type="InterPro" id="IPR023090">
    <property type="entry name" value="UPF0702_alpha/beta_dom_sf"/>
</dbReference>
<dbReference type="InterPro" id="IPR007353">
    <property type="entry name" value="DUF421"/>
</dbReference>
<comment type="similarity">
    <text evidence="2">Belongs to the UPF0702 family.</text>
</comment>
<comment type="caution">
    <text evidence="9">The sequence shown here is derived from an EMBL/GenBank/DDBJ whole genome shotgun (WGS) entry which is preliminary data.</text>
</comment>
<dbReference type="GO" id="GO:0005886">
    <property type="term" value="C:plasma membrane"/>
    <property type="evidence" value="ECO:0007669"/>
    <property type="project" value="UniProtKB-SubCell"/>
</dbReference>
<keyword evidence="5 7" id="KW-1133">Transmembrane helix</keyword>
<dbReference type="PANTHER" id="PTHR34582:SF6">
    <property type="entry name" value="UPF0702 TRANSMEMBRANE PROTEIN YCAP"/>
    <property type="match status" value="1"/>
</dbReference>
<keyword evidence="10" id="KW-1185">Reference proteome</keyword>
<evidence type="ECO:0000256" key="5">
    <source>
        <dbReference type="ARBA" id="ARBA00022989"/>
    </source>
</evidence>
<evidence type="ECO:0000313" key="9">
    <source>
        <dbReference type="EMBL" id="PQD96388.1"/>
    </source>
</evidence>
<gene>
    <name evidence="9" type="ORF">CYL18_00360</name>
</gene>
<evidence type="ECO:0000256" key="1">
    <source>
        <dbReference type="ARBA" id="ARBA00004651"/>
    </source>
</evidence>
<feature type="transmembrane region" description="Helical" evidence="7">
    <location>
        <begin position="6"/>
        <end position="23"/>
    </location>
</feature>
<comment type="subcellular location">
    <subcellularLocation>
        <location evidence="1">Cell membrane</location>
        <topology evidence="1">Multi-pass membrane protein</topology>
    </subcellularLocation>
</comment>